<dbReference type="Gene3D" id="3.90.1200.10">
    <property type="match status" value="1"/>
</dbReference>
<dbReference type="PANTHER" id="PTHR22603">
    <property type="entry name" value="CHOLINE/ETHANOALAMINE KINASE"/>
    <property type="match status" value="1"/>
</dbReference>
<dbReference type="Proteomes" id="UP000091820">
    <property type="component" value="Unassembled WGS sequence"/>
</dbReference>
<evidence type="ECO:0000256" key="3">
    <source>
        <dbReference type="ARBA" id="ARBA00037883"/>
    </source>
</evidence>
<dbReference type="EC" id="2.7.1.82" evidence="5"/>
<comment type="pathway">
    <text evidence="3">Phospholipid metabolism; phosphatidylethanolamine biosynthesis; phosphatidylethanolamine from ethanolamine: step 1/3.</text>
</comment>
<evidence type="ECO:0000256" key="5">
    <source>
        <dbReference type="ARBA" id="ARBA00038874"/>
    </source>
</evidence>
<proteinExistence type="inferred from homology"/>
<evidence type="ECO:0000313" key="6">
    <source>
        <dbReference type="EnsemblMetazoa" id="GBRI020256-PA"/>
    </source>
</evidence>
<evidence type="ECO:0000256" key="1">
    <source>
        <dbReference type="ARBA" id="ARBA00023209"/>
    </source>
</evidence>
<dbReference type="PANTHER" id="PTHR22603:SF66">
    <property type="entry name" value="ETHANOLAMINE KINASE"/>
    <property type="match status" value="1"/>
</dbReference>
<keyword evidence="1" id="KW-0594">Phospholipid biosynthesis</keyword>
<name>A0A1A9WHQ5_9MUSC</name>
<evidence type="ECO:0000256" key="4">
    <source>
        <dbReference type="ARBA" id="ARBA00038211"/>
    </source>
</evidence>
<dbReference type="GO" id="GO:0004305">
    <property type="term" value="F:ethanolamine kinase activity"/>
    <property type="evidence" value="ECO:0007669"/>
    <property type="project" value="UniProtKB-EC"/>
</dbReference>
<dbReference type="STRING" id="37001.A0A1A9WHQ5"/>
<organism evidence="6 7">
    <name type="scientific">Glossina brevipalpis</name>
    <dbReference type="NCBI Taxonomy" id="37001"/>
    <lineage>
        <taxon>Eukaryota</taxon>
        <taxon>Metazoa</taxon>
        <taxon>Ecdysozoa</taxon>
        <taxon>Arthropoda</taxon>
        <taxon>Hexapoda</taxon>
        <taxon>Insecta</taxon>
        <taxon>Pterygota</taxon>
        <taxon>Neoptera</taxon>
        <taxon>Endopterygota</taxon>
        <taxon>Diptera</taxon>
        <taxon>Brachycera</taxon>
        <taxon>Muscomorpha</taxon>
        <taxon>Hippoboscoidea</taxon>
        <taxon>Glossinidae</taxon>
        <taxon>Glossina</taxon>
    </lineage>
</organism>
<accession>A0A1A9WHQ5</accession>
<reference evidence="7" key="1">
    <citation type="submission" date="2014-03" db="EMBL/GenBank/DDBJ databases">
        <authorList>
            <person name="Aksoy S."/>
            <person name="Warren W."/>
            <person name="Wilson R.K."/>
        </authorList>
    </citation>
    <scope>NUCLEOTIDE SEQUENCE [LARGE SCALE GENOMIC DNA]</scope>
    <source>
        <strain evidence="7">IAEA</strain>
    </source>
</reference>
<dbReference type="AlphaFoldDB" id="A0A1A9WHQ5"/>
<keyword evidence="1" id="KW-0444">Lipid biosynthesis</keyword>
<dbReference type="GO" id="GO:0005737">
    <property type="term" value="C:cytoplasm"/>
    <property type="evidence" value="ECO:0007669"/>
    <property type="project" value="TreeGrafter"/>
</dbReference>
<evidence type="ECO:0000256" key="2">
    <source>
        <dbReference type="ARBA" id="ARBA00023264"/>
    </source>
</evidence>
<sequence>MRFIMGSETEINGYDEIPYGVASLQPSNMNIYNSNLPLSSNGVCFNNNSDDHSTISSSPVTAVTATDCVSYVPVCINENDVIEGAKQILTTIRSHWDLKFVQFKNFTDGITNKLIGCFYNPPTFYCNKIACTNTNSNTVNGYPDVDDLNNVVLIRVYGNKTDLLIDREKEIENIKLLHSYQFAPSLYATFKNGLAYEFVPGITLNPDNVLQPELWSLVATRMAEMHRIVDAKGSSKPMPMLLKKMERFFALVPNRFSNAQLQKRLEGTFLPVERMRQEFAQLYKRLETLNSPVVFSHNDLLLGNIVYTQNLQKVTFIDYEYADYNFQAFDVGNHFAEFAGVDTVDYTRYPNREFQLKWLRVYLENYLQKTDITVDEIECLYVQVNQFALAAHFFWTIWSLVQAEYSTIDFDYAEYAFLRYQEYLAKKDEFLALNYQN</sequence>
<protein>
    <recommendedName>
        <fullName evidence="5">ethanolamine kinase</fullName>
        <ecNumber evidence="5">2.7.1.82</ecNumber>
    </recommendedName>
</protein>
<keyword evidence="2" id="KW-1208">Phospholipid metabolism</keyword>
<dbReference type="Pfam" id="PF01633">
    <property type="entry name" value="Choline_kinase"/>
    <property type="match status" value="1"/>
</dbReference>
<dbReference type="EnsemblMetazoa" id="GBRI020256-RA">
    <property type="protein sequence ID" value="GBRI020256-PA"/>
    <property type="gene ID" value="GBRI020256"/>
</dbReference>
<comment type="similarity">
    <text evidence="4">Belongs to the choline/ethanolamine kinase family.</text>
</comment>
<dbReference type="Gene3D" id="3.30.200.20">
    <property type="entry name" value="Phosphorylase Kinase, domain 1"/>
    <property type="match status" value="1"/>
</dbReference>
<dbReference type="CDD" id="cd05157">
    <property type="entry name" value="ETNK_euk"/>
    <property type="match status" value="1"/>
</dbReference>
<keyword evidence="1" id="KW-0443">Lipid metabolism</keyword>
<dbReference type="SUPFAM" id="SSF56112">
    <property type="entry name" value="Protein kinase-like (PK-like)"/>
    <property type="match status" value="1"/>
</dbReference>
<dbReference type="VEuPathDB" id="VectorBase:GBRI020256"/>
<keyword evidence="7" id="KW-1185">Reference proteome</keyword>
<dbReference type="InterPro" id="IPR011009">
    <property type="entry name" value="Kinase-like_dom_sf"/>
</dbReference>
<dbReference type="GO" id="GO:0006646">
    <property type="term" value="P:phosphatidylethanolamine biosynthetic process"/>
    <property type="evidence" value="ECO:0007669"/>
    <property type="project" value="TreeGrafter"/>
</dbReference>
<reference evidence="6" key="2">
    <citation type="submission" date="2020-05" db="UniProtKB">
        <authorList>
            <consortium name="EnsemblMetazoa"/>
        </authorList>
    </citation>
    <scope>IDENTIFICATION</scope>
    <source>
        <strain evidence="6">IAEA</strain>
    </source>
</reference>
<evidence type="ECO:0000313" key="7">
    <source>
        <dbReference type="Proteomes" id="UP000091820"/>
    </source>
</evidence>